<organism evidence="2 3">
    <name type="scientific">Dryococelus australis</name>
    <dbReference type="NCBI Taxonomy" id="614101"/>
    <lineage>
        <taxon>Eukaryota</taxon>
        <taxon>Metazoa</taxon>
        <taxon>Ecdysozoa</taxon>
        <taxon>Arthropoda</taxon>
        <taxon>Hexapoda</taxon>
        <taxon>Insecta</taxon>
        <taxon>Pterygota</taxon>
        <taxon>Neoptera</taxon>
        <taxon>Polyneoptera</taxon>
        <taxon>Phasmatodea</taxon>
        <taxon>Verophasmatodea</taxon>
        <taxon>Anareolatae</taxon>
        <taxon>Phasmatidae</taxon>
        <taxon>Eurycanthinae</taxon>
        <taxon>Dryococelus</taxon>
    </lineage>
</organism>
<feature type="domain" description="PiggyBac transposable element-derived protein" evidence="1">
    <location>
        <begin position="1"/>
        <end position="181"/>
    </location>
</feature>
<dbReference type="InterPro" id="IPR052638">
    <property type="entry name" value="PiggyBac_TE-derived"/>
</dbReference>
<dbReference type="Pfam" id="PF13843">
    <property type="entry name" value="DDE_Tnp_1_7"/>
    <property type="match status" value="1"/>
</dbReference>
<dbReference type="EMBL" id="JARBHB010000012">
    <property type="protein sequence ID" value="KAJ8871769.1"/>
    <property type="molecule type" value="Genomic_DNA"/>
</dbReference>
<evidence type="ECO:0000313" key="2">
    <source>
        <dbReference type="EMBL" id="KAJ8871769.1"/>
    </source>
</evidence>
<protein>
    <recommendedName>
        <fullName evidence="1">PiggyBac transposable element-derived protein domain-containing protein</fullName>
    </recommendedName>
</protein>
<dbReference type="Proteomes" id="UP001159363">
    <property type="component" value="Chromosome 11"/>
</dbReference>
<keyword evidence="3" id="KW-1185">Reference proteome</keyword>
<comment type="caution">
    <text evidence="2">The sequence shown here is derived from an EMBL/GenBank/DDBJ whole genome shotgun (WGS) entry which is preliminary data.</text>
</comment>
<reference evidence="2 3" key="1">
    <citation type="submission" date="2023-02" db="EMBL/GenBank/DDBJ databases">
        <title>LHISI_Scaffold_Assembly.</title>
        <authorList>
            <person name="Stuart O.P."/>
            <person name="Cleave R."/>
            <person name="Magrath M.J.L."/>
            <person name="Mikheyev A.S."/>
        </authorList>
    </citation>
    <scope>NUCLEOTIDE SEQUENCE [LARGE SCALE GENOMIC DNA]</scope>
    <source>
        <strain evidence="2">Daus_M_001</strain>
        <tissue evidence="2">Leg muscle</tissue>
    </source>
</reference>
<name>A0ABQ9GIB6_9NEOP</name>
<proteinExistence type="predicted"/>
<evidence type="ECO:0000313" key="3">
    <source>
        <dbReference type="Proteomes" id="UP001159363"/>
    </source>
</evidence>
<gene>
    <name evidence="2" type="ORF">PR048_028109</name>
</gene>
<dbReference type="InterPro" id="IPR029526">
    <property type="entry name" value="PGBD"/>
</dbReference>
<sequence>MRHFVEILLLSGYIDLPRKYMFWKTSADTFNQLVANALTRDRFKFIMGNIHVCDNYAIDKSSSTFSELNNPFLPNAPHYENHCVDETMVPYFGKHRCKLFIRGKPIHYGYKLWTGATKTEYKQMGLGASVVLQYVDILRTMGQFYFHISSDNFCTSIPLLSELRKRNFRGTGTIRESRLGNCSLKILTT</sequence>
<evidence type="ECO:0000259" key="1">
    <source>
        <dbReference type="Pfam" id="PF13843"/>
    </source>
</evidence>
<dbReference type="PANTHER" id="PTHR47055:SF3">
    <property type="entry name" value="PHORBOL-ESTER_DAG-TYPE DOMAIN-CONTAINING PROTEIN"/>
    <property type="match status" value="1"/>
</dbReference>
<dbReference type="PANTHER" id="PTHR47055">
    <property type="entry name" value="DDE_TNP_1_7 DOMAIN-CONTAINING PROTEIN"/>
    <property type="match status" value="1"/>
</dbReference>
<accession>A0ABQ9GIB6</accession>